<evidence type="ECO:0000256" key="2">
    <source>
        <dbReference type="ARBA" id="ARBA00008814"/>
    </source>
</evidence>
<reference evidence="8 9" key="1">
    <citation type="submission" date="2020-04" db="EMBL/GenBank/DDBJ databases">
        <title>Genome sequencing of novel species.</title>
        <authorList>
            <person name="Heo J."/>
            <person name="Kim S.-J."/>
            <person name="Kim J.-S."/>
            <person name="Hong S.-B."/>
            <person name="Kwon S.-W."/>
        </authorList>
    </citation>
    <scope>NUCLEOTIDE SEQUENCE [LARGE SCALE GENOMIC DNA]</scope>
    <source>
        <strain evidence="8 9">MFER-1</strain>
    </source>
</reference>
<dbReference type="PROSITE" id="PS51257">
    <property type="entry name" value="PROKAR_LIPOPROTEIN"/>
    <property type="match status" value="1"/>
</dbReference>
<organism evidence="8 9">
    <name type="scientific">Cohnella herbarum</name>
    <dbReference type="NCBI Taxonomy" id="2728023"/>
    <lineage>
        <taxon>Bacteria</taxon>
        <taxon>Bacillati</taxon>
        <taxon>Bacillota</taxon>
        <taxon>Bacilli</taxon>
        <taxon>Bacillales</taxon>
        <taxon>Paenibacillaceae</taxon>
        <taxon>Cohnella</taxon>
    </lineage>
</organism>
<dbReference type="Pfam" id="PF01497">
    <property type="entry name" value="Peripla_BP_2"/>
    <property type="match status" value="1"/>
</dbReference>
<gene>
    <name evidence="8" type="ORF">HH215_27945</name>
</gene>
<comment type="subcellular location">
    <subcellularLocation>
        <location evidence="1">Cell envelope</location>
    </subcellularLocation>
</comment>
<dbReference type="InterPro" id="IPR051313">
    <property type="entry name" value="Bact_iron-sidero_bind"/>
</dbReference>
<dbReference type="GO" id="GO:0030288">
    <property type="term" value="C:outer membrane-bounded periplasmic space"/>
    <property type="evidence" value="ECO:0007669"/>
    <property type="project" value="TreeGrafter"/>
</dbReference>
<feature type="region of interest" description="Disordered" evidence="5">
    <location>
        <begin position="29"/>
        <end position="66"/>
    </location>
</feature>
<feature type="signal peptide" evidence="6">
    <location>
        <begin position="1"/>
        <end position="21"/>
    </location>
</feature>
<evidence type="ECO:0000313" key="8">
    <source>
        <dbReference type="EMBL" id="QJD86625.1"/>
    </source>
</evidence>
<dbReference type="EMBL" id="CP051680">
    <property type="protein sequence ID" value="QJD86625.1"/>
    <property type="molecule type" value="Genomic_DNA"/>
</dbReference>
<evidence type="ECO:0000256" key="6">
    <source>
        <dbReference type="SAM" id="SignalP"/>
    </source>
</evidence>
<protein>
    <submittedName>
        <fullName evidence="8">ABC transporter substrate-binding protein</fullName>
    </submittedName>
</protein>
<proteinExistence type="inferred from homology"/>
<dbReference type="Proteomes" id="UP000502248">
    <property type="component" value="Chromosome"/>
</dbReference>
<keyword evidence="3" id="KW-0813">Transport</keyword>
<dbReference type="KEGG" id="cheb:HH215_27945"/>
<evidence type="ECO:0000256" key="5">
    <source>
        <dbReference type="SAM" id="MobiDB-lite"/>
    </source>
</evidence>
<dbReference type="SUPFAM" id="SSF53807">
    <property type="entry name" value="Helical backbone' metal receptor"/>
    <property type="match status" value="1"/>
</dbReference>
<feature type="chain" id="PRO_5038476037" evidence="6">
    <location>
        <begin position="22"/>
        <end position="325"/>
    </location>
</feature>
<dbReference type="Gene3D" id="3.40.50.1980">
    <property type="entry name" value="Nitrogenase molybdenum iron protein domain"/>
    <property type="match status" value="2"/>
</dbReference>
<feature type="compositionally biased region" description="Basic and acidic residues" evidence="5">
    <location>
        <begin position="56"/>
        <end position="66"/>
    </location>
</feature>
<dbReference type="PANTHER" id="PTHR30532">
    <property type="entry name" value="IRON III DICITRATE-BINDING PERIPLASMIC PROTEIN"/>
    <property type="match status" value="1"/>
</dbReference>
<accession>A0A7Z2VPJ8</accession>
<keyword evidence="9" id="KW-1185">Reference proteome</keyword>
<dbReference type="PANTHER" id="PTHR30532:SF26">
    <property type="entry name" value="IRON(3+)-HYDROXAMATE-BINDING PROTEIN FHUD"/>
    <property type="match status" value="1"/>
</dbReference>
<dbReference type="RefSeq" id="WP_169282874.1">
    <property type="nucleotide sequence ID" value="NZ_CP051680.1"/>
</dbReference>
<dbReference type="GO" id="GO:1901678">
    <property type="term" value="P:iron coordination entity transport"/>
    <property type="evidence" value="ECO:0007669"/>
    <property type="project" value="UniProtKB-ARBA"/>
</dbReference>
<evidence type="ECO:0000256" key="3">
    <source>
        <dbReference type="ARBA" id="ARBA00022448"/>
    </source>
</evidence>
<evidence type="ECO:0000256" key="1">
    <source>
        <dbReference type="ARBA" id="ARBA00004196"/>
    </source>
</evidence>
<comment type="similarity">
    <text evidence="2">Belongs to the bacterial solute-binding protein 8 family.</text>
</comment>
<dbReference type="InterPro" id="IPR002491">
    <property type="entry name" value="ABC_transptr_periplasmic_BD"/>
</dbReference>
<feature type="domain" description="Fe/B12 periplasmic-binding" evidence="7">
    <location>
        <begin position="67"/>
        <end position="325"/>
    </location>
</feature>
<dbReference type="AlphaFoldDB" id="A0A7Z2VPJ8"/>
<evidence type="ECO:0000256" key="4">
    <source>
        <dbReference type="ARBA" id="ARBA00022729"/>
    </source>
</evidence>
<evidence type="ECO:0000313" key="9">
    <source>
        <dbReference type="Proteomes" id="UP000502248"/>
    </source>
</evidence>
<feature type="compositionally biased region" description="Low complexity" evidence="5">
    <location>
        <begin position="29"/>
        <end position="55"/>
    </location>
</feature>
<keyword evidence="4 6" id="KW-0732">Signal</keyword>
<name>A0A7Z2VPJ8_9BACL</name>
<evidence type="ECO:0000259" key="7">
    <source>
        <dbReference type="PROSITE" id="PS50983"/>
    </source>
</evidence>
<sequence>MKTGRRSLTLLLVVILTLVVAACGNNKNAASPSATGSASPSASESSTPSPSSEPEATTKKIKDGLDREVEIPTKPEKIVVLGNMGEVLSLGIKPIATNDYYLSKYGTDRLAGVQSIGGDEPDMEKILALQPDLIIIPSYFKPEVLDALHKIAPTIATKWGLLPLEHLSVIAGWLGKEAEEQAWLAQYAEKAAKTKETLKPFNLEGEKAIVLQFWSKAIYQHATTVFTPLFQDIGFVPTEAQAAVKETAAITEEAVVDYAAEAERIFILVDGQADIDTYNALKSTAWKNVPAVKNDKVVLVDSARWNDYSTAAMEWMLEDLVKLIK</sequence>
<dbReference type="PROSITE" id="PS50983">
    <property type="entry name" value="FE_B12_PBP"/>
    <property type="match status" value="1"/>
</dbReference>